<organism evidence="2 3">
    <name type="scientific">Actinoplanes campanulatus</name>
    <dbReference type="NCBI Taxonomy" id="113559"/>
    <lineage>
        <taxon>Bacteria</taxon>
        <taxon>Bacillati</taxon>
        <taxon>Actinomycetota</taxon>
        <taxon>Actinomycetes</taxon>
        <taxon>Micromonosporales</taxon>
        <taxon>Micromonosporaceae</taxon>
        <taxon>Actinoplanes</taxon>
    </lineage>
</organism>
<keyword evidence="3" id="KW-1185">Reference proteome</keyword>
<evidence type="ECO:0000313" key="2">
    <source>
        <dbReference type="EMBL" id="MBB3096401.1"/>
    </source>
</evidence>
<evidence type="ECO:0000256" key="1">
    <source>
        <dbReference type="SAM" id="SignalP"/>
    </source>
</evidence>
<dbReference type="Proteomes" id="UP000590749">
    <property type="component" value="Unassembled WGS sequence"/>
</dbReference>
<evidence type="ECO:0000313" key="3">
    <source>
        <dbReference type="Proteomes" id="UP000590749"/>
    </source>
</evidence>
<comment type="caution">
    <text evidence="2">The sequence shown here is derived from an EMBL/GenBank/DDBJ whole genome shotgun (WGS) entry which is preliminary data.</text>
</comment>
<feature type="signal peptide" evidence="1">
    <location>
        <begin position="1"/>
        <end position="26"/>
    </location>
</feature>
<name>A0A7W5FFE3_9ACTN</name>
<reference evidence="2 3" key="1">
    <citation type="submission" date="2020-08" db="EMBL/GenBank/DDBJ databases">
        <title>Genomic Encyclopedia of Type Strains, Phase III (KMG-III): the genomes of soil and plant-associated and newly described type strains.</title>
        <authorList>
            <person name="Whitman W."/>
        </authorList>
    </citation>
    <scope>NUCLEOTIDE SEQUENCE [LARGE SCALE GENOMIC DNA]</scope>
    <source>
        <strain evidence="2 3">CECT 3287</strain>
    </source>
</reference>
<protein>
    <recommendedName>
        <fullName evidence="4">Antimicrobial peptide system protein, SdpA family</fullName>
    </recommendedName>
</protein>
<evidence type="ECO:0008006" key="4">
    <source>
        <dbReference type="Google" id="ProtNLM"/>
    </source>
</evidence>
<dbReference type="EMBL" id="JACHXF010000008">
    <property type="protein sequence ID" value="MBB3096401.1"/>
    <property type="molecule type" value="Genomic_DNA"/>
</dbReference>
<sequence>MKSRMIVVVVVLALAVGLAGPGAAHAAARRDPTRYAAAQWKAVVVPLLLANRKVIARCFANGLLLTSGGLRLLRPGALLSKLLGIAMFAQGATSASCRATLAVARAAYRVGRAGWYDGTDFYFEDASYVDDIRWDRNVCHIDLAVGSPGRRLLHYRATYRICHPATYSSTNYPSPAV</sequence>
<keyword evidence="1" id="KW-0732">Signal</keyword>
<feature type="chain" id="PRO_5030753292" description="Antimicrobial peptide system protein, SdpA family" evidence="1">
    <location>
        <begin position="27"/>
        <end position="177"/>
    </location>
</feature>
<proteinExistence type="predicted"/>
<gene>
    <name evidence="2" type="ORF">FHR83_004071</name>
</gene>
<dbReference type="RefSeq" id="WP_183221851.1">
    <property type="nucleotide sequence ID" value="NZ_BMPW01000007.1"/>
</dbReference>
<dbReference type="AlphaFoldDB" id="A0A7W5FFE3"/>
<accession>A0A7W5FFE3</accession>